<organism evidence="1 2">
    <name type="scientific">Mucuna pruriens</name>
    <name type="common">Velvet bean</name>
    <name type="synonym">Dolichos pruriens</name>
    <dbReference type="NCBI Taxonomy" id="157652"/>
    <lineage>
        <taxon>Eukaryota</taxon>
        <taxon>Viridiplantae</taxon>
        <taxon>Streptophyta</taxon>
        <taxon>Embryophyta</taxon>
        <taxon>Tracheophyta</taxon>
        <taxon>Spermatophyta</taxon>
        <taxon>Magnoliopsida</taxon>
        <taxon>eudicotyledons</taxon>
        <taxon>Gunneridae</taxon>
        <taxon>Pentapetalae</taxon>
        <taxon>rosids</taxon>
        <taxon>fabids</taxon>
        <taxon>Fabales</taxon>
        <taxon>Fabaceae</taxon>
        <taxon>Papilionoideae</taxon>
        <taxon>50 kb inversion clade</taxon>
        <taxon>NPAAA clade</taxon>
        <taxon>indigoferoid/millettioid clade</taxon>
        <taxon>Phaseoleae</taxon>
        <taxon>Mucuna</taxon>
    </lineage>
</organism>
<comment type="caution">
    <text evidence="1">The sequence shown here is derived from an EMBL/GenBank/DDBJ whole genome shotgun (WGS) entry which is preliminary data.</text>
</comment>
<gene>
    <name evidence="1" type="ORF">CR513_06161</name>
</gene>
<proteinExistence type="predicted"/>
<feature type="non-terminal residue" evidence="1">
    <location>
        <position position="1"/>
    </location>
</feature>
<accession>A0A371I333</accession>
<name>A0A371I333_MUCPR</name>
<evidence type="ECO:0000313" key="2">
    <source>
        <dbReference type="Proteomes" id="UP000257109"/>
    </source>
</evidence>
<protein>
    <submittedName>
        <fullName evidence="1">Uncharacterized protein</fullName>
    </submittedName>
</protein>
<dbReference type="Proteomes" id="UP000257109">
    <property type="component" value="Unassembled WGS sequence"/>
</dbReference>
<evidence type="ECO:0000313" key="1">
    <source>
        <dbReference type="EMBL" id="RDY09450.1"/>
    </source>
</evidence>
<sequence>MMKGMFHINHPNQLYEACLLGKHVGKSFPKNVEFRENDTKTWVYCFQQKFEAYVIFKNIKALVEKKSGYVIKTLRSTSQNNSMNFVKMMRFIAF</sequence>
<reference evidence="1" key="1">
    <citation type="submission" date="2018-05" db="EMBL/GenBank/DDBJ databases">
        <title>Draft genome of Mucuna pruriens seed.</title>
        <authorList>
            <person name="Nnadi N.E."/>
            <person name="Vos R."/>
            <person name="Hasami M.H."/>
            <person name="Devisetty U.K."/>
            <person name="Aguiy J.C."/>
        </authorList>
    </citation>
    <scope>NUCLEOTIDE SEQUENCE [LARGE SCALE GENOMIC DNA]</scope>
    <source>
        <strain evidence="1">JCA_2017</strain>
    </source>
</reference>
<dbReference type="EMBL" id="QJKJ01001047">
    <property type="protein sequence ID" value="RDY09450.1"/>
    <property type="molecule type" value="Genomic_DNA"/>
</dbReference>
<dbReference type="AlphaFoldDB" id="A0A371I333"/>
<keyword evidence="2" id="KW-1185">Reference proteome</keyword>